<evidence type="ECO:0000313" key="5">
    <source>
        <dbReference type="EMBL" id="KAK9767367.1"/>
    </source>
</evidence>
<evidence type="ECO:0000256" key="1">
    <source>
        <dbReference type="ARBA" id="ARBA00022884"/>
    </source>
</evidence>
<dbReference type="Gene3D" id="1.10.10.10">
    <property type="entry name" value="Winged helix-like DNA-binding domain superfamily/Winged helix DNA-binding domain"/>
    <property type="match status" value="1"/>
</dbReference>
<dbReference type="SUPFAM" id="SSF46785">
    <property type="entry name" value="Winged helix' DNA-binding domain"/>
    <property type="match status" value="1"/>
</dbReference>
<dbReference type="EMBL" id="JASJQH010000082">
    <property type="protein sequence ID" value="KAK9767367.1"/>
    <property type="molecule type" value="Genomic_DNA"/>
</dbReference>
<dbReference type="InterPro" id="IPR006607">
    <property type="entry name" value="DM15"/>
</dbReference>
<proteinExistence type="predicted"/>
<gene>
    <name evidence="5" type="ORF">K7432_002904</name>
</gene>
<dbReference type="Pfam" id="PF21071">
    <property type="entry name" value="LARP1_HEAT"/>
    <property type="match status" value="1"/>
</dbReference>
<dbReference type="InterPro" id="IPR006630">
    <property type="entry name" value="La_HTH"/>
</dbReference>
<name>A0ABR2X0R4_9FUNG</name>
<evidence type="ECO:0000256" key="2">
    <source>
        <dbReference type="PROSITE-ProRule" id="PRU00332"/>
    </source>
</evidence>
<comment type="caution">
    <text evidence="5">The sequence shown here is derived from an EMBL/GenBank/DDBJ whole genome shotgun (WGS) entry which is preliminary data.</text>
</comment>
<dbReference type="SMART" id="SM00715">
    <property type="entry name" value="LA"/>
    <property type="match status" value="1"/>
</dbReference>
<feature type="compositionally biased region" description="Polar residues" evidence="3">
    <location>
        <begin position="287"/>
        <end position="311"/>
    </location>
</feature>
<accession>A0ABR2X0R4</accession>
<evidence type="ECO:0000313" key="6">
    <source>
        <dbReference type="Proteomes" id="UP001479436"/>
    </source>
</evidence>
<feature type="region of interest" description="Disordered" evidence="3">
    <location>
        <begin position="286"/>
        <end position="366"/>
    </location>
</feature>
<feature type="compositionally biased region" description="Low complexity" evidence="3">
    <location>
        <begin position="7"/>
        <end position="19"/>
    </location>
</feature>
<evidence type="ECO:0000259" key="4">
    <source>
        <dbReference type="PROSITE" id="PS50961"/>
    </source>
</evidence>
<dbReference type="PROSITE" id="PS50961">
    <property type="entry name" value="HTH_LA"/>
    <property type="match status" value="1"/>
</dbReference>
<keyword evidence="1 2" id="KW-0694">RNA-binding</keyword>
<feature type="domain" description="HTH La-type RNA-binding" evidence="4">
    <location>
        <begin position="198"/>
        <end position="287"/>
    </location>
</feature>
<feature type="region of interest" description="Disordered" evidence="3">
    <location>
        <begin position="1"/>
        <end position="199"/>
    </location>
</feature>
<feature type="compositionally biased region" description="Polar residues" evidence="3">
    <location>
        <begin position="20"/>
        <end position="46"/>
    </location>
</feature>
<dbReference type="SMART" id="SM00684">
    <property type="entry name" value="DM15"/>
    <property type="match status" value="3"/>
</dbReference>
<sequence>MTTPTTEQVPAVEAPVQQQKCETTVTETVPSNEESPKTESVPTPTVNVWEVRKETVGEPEATKPVGNSSDWPEPAASLKATEAEKKPETPQKGANKKGRGKWVPFTAQISHKSNGRNPKKTNAEGKPEQTNGNVRSRPRQRRGSASNLIRNKAHPNGDFNGTENPAPTEKRVSYSHTKAYTSARRPSGQRRAQGQKKKLDPETLKTKLKAQIEYYFSIENLCRDVYFRTHMDAEGYVPISFLAGFNRVKSLTQDEEMVHDALASSDIVDVSDMKVRKKGDWARWLFPNQQQQEEKQVSTPSSKSQTAQSPFGSAKPPVPPTSARSSPANSSSRPPIPPQAKLNRRRSLLSPALKPKKSNDDDDLFQFDEDFEGQDTSAGGKVQKYYDSTDESDLDDDMEEIDEDTVARILILTQKRHDRTSEKFDRKAMDEEINEMINEGLYHYEHALRKKEPNERSASNTKVETVPQEQFNGLQQSARSVDAGMGAGLATGLSSKTIIVQDNDRKKKKKKRAPKFYPIKGQRTPYGSLSGSYGASYGASFGSYRRSGMKIPDSRQHHSQAAVGWVLGDQPYHPGEATPPNSLPYSMSPGAHMDGVYSSSLGQSLPTFQHPSHDLLRENGFMQHKYYKYHAKALKERKRLGIGHSQEMNTLFRFWSHFLRDHFNRKVYNEFKRLAVEDAEANYRYGLECLFRFFSYGLEKKFRPEIFEEFQELTLADYENGFLYGLEKFWAYLYYRKDKETNHVKANDALAKILTDFKTLEDFRKAQQERQNHIKQLKQEKEAVVAK</sequence>
<dbReference type="Proteomes" id="UP001479436">
    <property type="component" value="Unassembled WGS sequence"/>
</dbReference>
<protein>
    <recommendedName>
        <fullName evidence="4">HTH La-type RNA-binding domain-containing protein</fullName>
    </recommendedName>
</protein>
<evidence type="ECO:0000256" key="3">
    <source>
        <dbReference type="SAM" id="MobiDB-lite"/>
    </source>
</evidence>
<feature type="compositionally biased region" description="Low complexity" evidence="3">
    <location>
        <begin position="321"/>
        <end position="333"/>
    </location>
</feature>
<reference evidence="5 6" key="1">
    <citation type="submission" date="2023-04" db="EMBL/GenBank/DDBJ databases">
        <title>Genome of Basidiobolus ranarum AG-B5.</title>
        <authorList>
            <person name="Stajich J.E."/>
            <person name="Carter-House D."/>
            <person name="Gryganskyi A."/>
        </authorList>
    </citation>
    <scope>NUCLEOTIDE SEQUENCE [LARGE SCALE GENOMIC DNA]</scope>
    <source>
        <strain evidence="5 6">AG-B5</strain>
    </source>
</reference>
<dbReference type="Pfam" id="PF05383">
    <property type="entry name" value="La"/>
    <property type="match status" value="1"/>
</dbReference>
<organism evidence="5 6">
    <name type="scientific">Basidiobolus ranarum</name>
    <dbReference type="NCBI Taxonomy" id="34480"/>
    <lineage>
        <taxon>Eukaryota</taxon>
        <taxon>Fungi</taxon>
        <taxon>Fungi incertae sedis</taxon>
        <taxon>Zoopagomycota</taxon>
        <taxon>Entomophthoromycotina</taxon>
        <taxon>Basidiobolomycetes</taxon>
        <taxon>Basidiobolales</taxon>
        <taxon>Basidiobolaceae</taxon>
        <taxon>Basidiobolus</taxon>
    </lineage>
</organism>
<keyword evidence="6" id="KW-1185">Reference proteome</keyword>
<dbReference type="PANTHER" id="PTHR22792">
    <property type="entry name" value="LUPUS LA PROTEIN-RELATED"/>
    <property type="match status" value="1"/>
</dbReference>
<dbReference type="InterPro" id="IPR045180">
    <property type="entry name" value="La_dom_prot"/>
</dbReference>
<dbReference type="InterPro" id="IPR036390">
    <property type="entry name" value="WH_DNA-bd_sf"/>
</dbReference>
<dbReference type="PANTHER" id="PTHR22792:SF132">
    <property type="entry name" value="LA-RELATED PROTEIN 1"/>
    <property type="match status" value="1"/>
</dbReference>
<dbReference type="CDD" id="cd07323">
    <property type="entry name" value="LAM"/>
    <property type="match status" value="1"/>
</dbReference>
<dbReference type="InterPro" id="IPR036388">
    <property type="entry name" value="WH-like_DNA-bd_sf"/>
</dbReference>